<dbReference type="AlphaFoldDB" id="A0A395H7X7"/>
<dbReference type="OrthoDB" id="5358398at2759"/>
<dbReference type="EMBL" id="KZ824426">
    <property type="protein sequence ID" value="RAL03669.1"/>
    <property type="molecule type" value="Genomic_DNA"/>
</dbReference>
<evidence type="ECO:0000313" key="3">
    <source>
        <dbReference type="EMBL" id="RAL03669.1"/>
    </source>
</evidence>
<protein>
    <recommendedName>
        <fullName evidence="2">Luciferase domain-containing protein</fullName>
    </recommendedName>
</protein>
<dbReference type="InterPro" id="IPR040841">
    <property type="entry name" value="Luciferase_dom"/>
</dbReference>
<feature type="domain" description="Luciferase" evidence="2">
    <location>
        <begin position="117"/>
        <end position="182"/>
    </location>
</feature>
<sequence length="191" mass="21124">MTKLRLKHFFSTNNLLDASSLQQTGPSYLPSAPLPQRRNPRPHIIPRILPQRQYPEPISPATRSRLHSLIPDLASAHPGLFELKPSHTEGKTADGLYAREDLKTPNSVVKETVGLAREIAHVHPAENSLHVWLSERDAKNVIEGGWGMRFPPVGGVPPGWIFVYAPRDDGEMDVVESIVKAAVGWVTGVRV</sequence>
<proteinExistence type="predicted"/>
<evidence type="ECO:0000256" key="1">
    <source>
        <dbReference type="SAM" id="MobiDB-lite"/>
    </source>
</evidence>
<reference evidence="3 4" key="1">
    <citation type="submission" date="2018-02" db="EMBL/GenBank/DDBJ databases">
        <title>The genomes of Aspergillus section Nigri reveals drivers in fungal speciation.</title>
        <authorList>
            <consortium name="DOE Joint Genome Institute"/>
            <person name="Vesth T.C."/>
            <person name="Nybo J."/>
            <person name="Theobald S."/>
            <person name="Brandl J."/>
            <person name="Frisvad J.C."/>
            <person name="Nielsen K.F."/>
            <person name="Lyhne E.K."/>
            <person name="Kogle M.E."/>
            <person name="Kuo A."/>
            <person name="Riley R."/>
            <person name="Clum A."/>
            <person name="Nolan M."/>
            <person name="Lipzen A."/>
            <person name="Salamov A."/>
            <person name="Henrissat B."/>
            <person name="Wiebenga A."/>
            <person name="De vries R.P."/>
            <person name="Grigoriev I.V."/>
            <person name="Mortensen U.H."/>
            <person name="Andersen M.R."/>
            <person name="Baker S.E."/>
        </authorList>
    </citation>
    <scope>NUCLEOTIDE SEQUENCE [LARGE SCALE GENOMIC DNA]</scope>
    <source>
        <strain evidence="3 4">CBS 121593</strain>
    </source>
</reference>
<dbReference type="GeneID" id="37223726"/>
<dbReference type="PANTHER" id="PTHR38695">
    <property type="entry name" value="AMINO ACID PERMEASE_ SLC12A DOMAIN-CONTAINING PROTEIN"/>
    <property type="match status" value="1"/>
</dbReference>
<dbReference type="PANTHER" id="PTHR38695:SF1">
    <property type="entry name" value="AMINO ACID PERMEASE_ SLC12A DOMAIN-CONTAINING PROTEIN"/>
    <property type="match status" value="1"/>
</dbReference>
<dbReference type="Proteomes" id="UP000249402">
    <property type="component" value="Unassembled WGS sequence"/>
</dbReference>
<keyword evidence="4" id="KW-1185">Reference proteome</keyword>
<dbReference type="InterPro" id="IPR048273">
    <property type="entry name" value="Luciferase"/>
</dbReference>
<dbReference type="RefSeq" id="XP_025577996.1">
    <property type="nucleotide sequence ID" value="XM_025718861.1"/>
</dbReference>
<organism evidence="3 4">
    <name type="scientific">Aspergillus ibericus CBS 121593</name>
    <dbReference type="NCBI Taxonomy" id="1448316"/>
    <lineage>
        <taxon>Eukaryota</taxon>
        <taxon>Fungi</taxon>
        <taxon>Dikarya</taxon>
        <taxon>Ascomycota</taxon>
        <taxon>Pezizomycotina</taxon>
        <taxon>Eurotiomycetes</taxon>
        <taxon>Eurotiomycetidae</taxon>
        <taxon>Eurotiales</taxon>
        <taxon>Aspergillaceae</taxon>
        <taxon>Aspergillus</taxon>
        <taxon>Aspergillus subgen. Circumdati</taxon>
    </lineage>
</organism>
<gene>
    <name evidence="3" type="ORF">BO80DRAFT_422614</name>
</gene>
<dbReference type="STRING" id="1448316.A0A395H7X7"/>
<evidence type="ECO:0000259" key="2">
    <source>
        <dbReference type="Pfam" id="PF17648"/>
    </source>
</evidence>
<dbReference type="VEuPathDB" id="FungiDB:BO80DRAFT_422614"/>
<evidence type="ECO:0000313" key="4">
    <source>
        <dbReference type="Proteomes" id="UP000249402"/>
    </source>
</evidence>
<accession>A0A395H7X7</accession>
<dbReference type="Pfam" id="PF17648">
    <property type="entry name" value="Luciferase"/>
    <property type="match status" value="1"/>
</dbReference>
<name>A0A395H7X7_9EURO</name>
<feature type="region of interest" description="Disordered" evidence="1">
    <location>
        <begin position="20"/>
        <end position="42"/>
    </location>
</feature>